<dbReference type="Proteomes" id="UP000318542">
    <property type="component" value="Unassembled WGS sequence"/>
</dbReference>
<dbReference type="AlphaFoldDB" id="A0A554X4Z1"/>
<evidence type="ECO:0000313" key="1">
    <source>
        <dbReference type="EMBL" id="TSE30901.1"/>
    </source>
</evidence>
<reference evidence="1 2" key="1">
    <citation type="submission" date="2019-07" db="EMBL/GenBank/DDBJ databases">
        <title>Tepidimonas thermarum AA-1 draft genome.</title>
        <authorList>
            <person name="Da Costa M.S."/>
            <person name="Froufe H.J.C."/>
            <person name="Egas C."/>
            <person name="Albuquerque L."/>
        </authorList>
    </citation>
    <scope>NUCLEOTIDE SEQUENCE [LARGE SCALE GENOMIC DNA]</scope>
    <source>
        <strain evidence="1 2">AA-1</strain>
    </source>
</reference>
<gene>
    <name evidence="1" type="ORF">Tther_00804</name>
</gene>
<evidence type="ECO:0000313" key="2">
    <source>
        <dbReference type="Proteomes" id="UP000318542"/>
    </source>
</evidence>
<organism evidence="1 2">
    <name type="scientific">Tepidimonas thermarum</name>
    <dbReference type="NCBI Taxonomy" id="335431"/>
    <lineage>
        <taxon>Bacteria</taxon>
        <taxon>Pseudomonadati</taxon>
        <taxon>Pseudomonadota</taxon>
        <taxon>Betaproteobacteria</taxon>
        <taxon>Burkholderiales</taxon>
        <taxon>Tepidimonas</taxon>
    </lineage>
</organism>
<comment type="caution">
    <text evidence="1">The sequence shown here is derived from an EMBL/GenBank/DDBJ whole genome shotgun (WGS) entry which is preliminary data.</text>
</comment>
<proteinExistence type="predicted"/>
<name>A0A554X4Z1_9BURK</name>
<sequence>MQRPITVSIAHKGGNARWLACGHHRPLAVGHGDQAKAQLTHDDVQARIQPLLPFDHAGGHGVACPFVEQRAHVAAL</sequence>
<accession>A0A554X4Z1</accession>
<keyword evidence="2" id="KW-1185">Reference proteome</keyword>
<dbReference type="EMBL" id="VJOL01000009">
    <property type="protein sequence ID" value="TSE30901.1"/>
    <property type="molecule type" value="Genomic_DNA"/>
</dbReference>
<protein>
    <submittedName>
        <fullName evidence="1">Uncharacterized protein</fullName>
    </submittedName>
</protein>